<dbReference type="Proteomes" id="UP001243330">
    <property type="component" value="Unassembled WGS sequence"/>
</dbReference>
<evidence type="ECO:0000313" key="1">
    <source>
        <dbReference type="EMBL" id="KAK1856188.1"/>
    </source>
</evidence>
<proteinExistence type="predicted"/>
<sequence>MLLFFARKVHHEVSVAGIQDPNCIVIGRGRAAFLLNRESGKDESIKHLSHRHFPEDI</sequence>
<reference evidence="1" key="1">
    <citation type="submission" date="2023-01" db="EMBL/GenBank/DDBJ databases">
        <title>Colletotrichum chrysophilum M932 genome sequence.</title>
        <authorList>
            <person name="Baroncelli R."/>
        </authorList>
    </citation>
    <scope>NUCLEOTIDE SEQUENCE</scope>
    <source>
        <strain evidence="1">M932</strain>
    </source>
</reference>
<organism evidence="1 2">
    <name type="scientific">Colletotrichum chrysophilum</name>
    <dbReference type="NCBI Taxonomy" id="1836956"/>
    <lineage>
        <taxon>Eukaryota</taxon>
        <taxon>Fungi</taxon>
        <taxon>Dikarya</taxon>
        <taxon>Ascomycota</taxon>
        <taxon>Pezizomycotina</taxon>
        <taxon>Sordariomycetes</taxon>
        <taxon>Hypocreomycetidae</taxon>
        <taxon>Glomerellales</taxon>
        <taxon>Glomerellaceae</taxon>
        <taxon>Colletotrichum</taxon>
        <taxon>Colletotrichum gloeosporioides species complex</taxon>
    </lineage>
</organism>
<dbReference type="EMBL" id="JAQOWY010000011">
    <property type="protein sequence ID" value="KAK1856188.1"/>
    <property type="molecule type" value="Genomic_DNA"/>
</dbReference>
<protein>
    <submittedName>
        <fullName evidence="1">Uncharacterized protein</fullName>
    </submittedName>
</protein>
<evidence type="ECO:0000313" key="2">
    <source>
        <dbReference type="Proteomes" id="UP001243330"/>
    </source>
</evidence>
<keyword evidence="2" id="KW-1185">Reference proteome</keyword>
<name>A0AAD9EPT7_9PEZI</name>
<accession>A0AAD9EPT7</accession>
<comment type="caution">
    <text evidence="1">The sequence shown here is derived from an EMBL/GenBank/DDBJ whole genome shotgun (WGS) entry which is preliminary data.</text>
</comment>
<gene>
    <name evidence="1" type="ORF">CCHR01_01099</name>
</gene>
<dbReference type="AlphaFoldDB" id="A0AAD9EPT7"/>